<feature type="compositionally biased region" description="Polar residues" evidence="1">
    <location>
        <begin position="1200"/>
        <end position="1209"/>
    </location>
</feature>
<feature type="region of interest" description="Disordered" evidence="1">
    <location>
        <begin position="821"/>
        <end position="886"/>
    </location>
</feature>
<feature type="compositionally biased region" description="Polar residues" evidence="1">
    <location>
        <begin position="823"/>
        <end position="840"/>
    </location>
</feature>
<accession>A0A0S4JSL6</accession>
<feature type="region of interest" description="Disordered" evidence="1">
    <location>
        <begin position="1061"/>
        <end position="1085"/>
    </location>
</feature>
<feature type="compositionally biased region" description="Polar residues" evidence="1">
    <location>
        <begin position="693"/>
        <end position="702"/>
    </location>
</feature>
<reference evidence="3" key="1">
    <citation type="submission" date="2015-09" db="EMBL/GenBank/DDBJ databases">
        <authorList>
            <consortium name="Pathogen Informatics"/>
        </authorList>
    </citation>
    <scope>NUCLEOTIDE SEQUENCE [LARGE SCALE GENOMIC DNA]</scope>
    <source>
        <strain evidence="3">Lake Konstanz</strain>
    </source>
</reference>
<proteinExistence type="predicted"/>
<feature type="region of interest" description="Disordered" evidence="1">
    <location>
        <begin position="640"/>
        <end position="702"/>
    </location>
</feature>
<feature type="compositionally biased region" description="Polar residues" evidence="1">
    <location>
        <begin position="1217"/>
        <end position="1228"/>
    </location>
</feature>
<feature type="compositionally biased region" description="Basic and acidic residues" evidence="1">
    <location>
        <begin position="1185"/>
        <end position="1199"/>
    </location>
</feature>
<gene>
    <name evidence="2" type="ORF">BSAL_35460</name>
</gene>
<feature type="region of interest" description="Disordered" evidence="1">
    <location>
        <begin position="1"/>
        <end position="31"/>
    </location>
</feature>
<feature type="region of interest" description="Disordered" evidence="1">
    <location>
        <begin position="485"/>
        <end position="539"/>
    </location>
</feature>
<dbReference type="AlphaFoldDB" id="A0A0S4JSL6"/>
<organism evidence="2 3">
    <name type="scientific">Bodo saltans</name>
    <name type="common">Flagellated protozoan</name>
    <dbReference type="NCBI Taxonomy" id="75058"/>
    <lineage>
        <taxon>Eukaryota</taxon>
        <taxon>Discoba</taxon>
        <taxon>Euglenozoa</taxon>
        <taxon>Kinetoplastea</taxon>
        <taxon>Metakinetoplastina</taxon>
        <taxon>Eubodonida</taxon>
        <taxon>Bodonidae</taxon>
        <taxon>Bodo</taxon>
    </lineage>
</organism>
<dbReference type="Proteomes" id="UP000051952">
    <property type="component" value="Unassembled WGS sequence"/>
</dbReference>
<sequence>MRIHDAGASTHVPDGSTTPAADSTQSEQDRHHLVDHHEAMRNLRLRRPEALNRAELYDAAQVYFSSPPVFYHCCYRRVVNMLASLQIIPMPSEKTVLRLLSSTGYNEHTNRTAPMNFAQWQHLVDSIKMTFMKHQAEDNEDFEALRAAVVSTSSHDRRDPTAQYRDMFGESDDEGEDEGAFKLRGDSLFPVVSKTVSPRHYHQADDEEEKDGASKSIMSDSWFHEVLKRGESRDVSTSSKPLGADRRAVPDICKGVSAPLAKGAAQWLSLAAEVADEPSTPLPDEEIVPEDLLSSSLGTVALTTHHKKNDEKRGDTATATSLSGFKGHMVTPAAASQLFLMEGDERQRLLEYFVLSLRAEDPDYRGELAYSELLKGCHRTANDHFLGEDWWQALLLPEYALEDCSLFEIPDACRPAPPPPTTVAIIAAPTSALLAGGGHRGVVSFGEEIQLGGDDELPQSVVPAAYITYLRKRIVRGSSDAAQRLTSAESNVRKWTVGNAHHHHHKSDQGRGRSPPHKRSGAASPISTQSPLHRSSSADGERSYASLMFRDASLLAANAGHAVRDTGLASALVLPPAAAELATPHNVSGVVPRGRLDSLAGLGDEFSPTIALDSGMSFVAAPAAEECPFGVTQEDSVGYKSLPAGGEASIPSAPGLLLQRDRPDDDRAQHQTSSTRAGQFYPLSSPVSSLSPQNGGESSPRSVVSPAFVVASQKLLPAALMRVTTPPFVQPATHTKATAAPILPLMIDFDEFVQLVVLHRLLVTQHTHAGTRINYLGVVDDASAGGGLVQRSTSPMNNNATFDQVARTAHGVDNARGHFVGSRQHSSTFSGAASPTNEMTISRHPSGKGRFDRPDLTAVSPRAAAMTPTPRGGNLTDGPDWGGNTARTTLAASQWHSGGAYAGGHSVRRAQGSGGGNGLSSSMSSTSDAEKLLDRIDHLGPKATVVTSHGEPPVPTWMAHMEKWLSDHDHEEDLRRIVMQLRAAQEKRERLIVPFSDVGPRYAKVTMSACQRGGEDVEDSQKTVTEPVLRITQKSATSAAGAPSSLPPFVAGSVHQHLSTKSIKLSSASSPRLPRVATEPRKRPIASVALTKHLQSETAASDATVSRSPNVETEGKVFTNIARGSMPLLPSTPPQAAQLASPPRPPPLSANASYPACLRVPRLSPSALSSALDSVHSRKPSSSSTERRILGTPHSKDASPHSTPLAASSSRRDNSHRTSTVAPTQALQHSPEFHRERMAAYRSVFQLS</sequence>
<feature type="compositionally biased region" description="Low complexity" evidence="1">
    <location>
        <begin position="682"/>
        <end position="692"/>
    </location>
</feature>
<feature type="region of interest" description="Disordered" evidence="1">
    <location>
        <begin position="153"/>
        <end position="177"/>
    </location>
</feature>
<feature type="compositionally biased region" description="Polar residues" evidence="1">
    <location>
        <begin position="525"/>
        <end position="538"/>
    </location>
</feature>
<feature type="compositionally biased region" description="Low complexity" evidence="1">
    <location>
        <begin position="1061"/>
        <end position="1070"/>
    </location>
</feature>
<feature type="compositionally biased region" description="Basic and acidic residues" evidence="1">
    <location>
        <begin position="659"/>
        <end position="669"/>
    </location>
</feature>
<protein>
    <submittedName>
        <fullName evidence="2">Uncharacterized protein</fullName>
    </submittedName>
</protein>
<feature type="region of interest" description="Disordered" evidence="1">
    <location>
        <begin position="1124"/>
        <end position="1153"/>
    </location>
</feature>
<dbReference type="VEuPathDB" id="TriTrypDB:BSAL_35460"/>
<name>A0A0S4JSL6_BODSA</name>
<keyword evidence="3" id="KW-1185">Reference proteome</keyword>
<feature type="region of interest" description="Disordered" evidence="1">
    <location>
        <begin position="1171"/>
        <end position="1235"/>
    </location>
</feature>
<feature type="compositionally biased region" description="Polar residues" evidence="1">
    <location>
        <begin position="15"/>
        <end position="26"/>
    </location>
</feature>
<evidence type="ECO:0000313" key="3">
    <source>
        <dbReference type="Proteomes" id="UP000051952"/>
    </source>
</evidence>
<dbReference type="EMBL" id="CYKH01002005">
    <property type="protein sequence ID" value="CUG92088.1"/>
    <property type="molecule type" value="Genomic_DNA"/>
</dbReference>
<evidence type="ECO:0000313" key="2">
    <source>
        <dbReference type="EMBL" id="CUG92088.1"/>
    </source>
</evidence>
<evidence type="ECO:0000256" key="1">
    <source>
        <dbReference type="SAM" id="MobiDB-lite"/>
    </source>
</evidence>
<feature type="region of interest" description="Disordered" evidence="1">
    <location>
        <begin position="900"/>
        <end position="929"/>
    </location>
</feature>
<feature type="region of interest" description="Disordered" evidence="1">
    <location>
        <begin position="197"/>
        <end position="217"/>
    </location>
</feature>